<name>A0A7M7GCX5_NASVI</name>
<dbReference type="RefSeq" id="XP_003426402.1">
    <property type="nucleotide sequence ID" value="XM_003426354.4"/>
</dbReference>
<keyword evidence="3" id="KW-1185">Reference proteome</keyword>
<dbReference type="KEGG" id="nvi:100680012"/>
<organism evidence="2 3">
    <name type="scientific">Nasonia vitripennis</name>
    <name type="common">Parasitic wasp</name>
    <dbReference type="NCBI Taxonomy" id="7425"/>
    <lineage>
        <taxon>Eukaryota</taxon>
        <taxon>Metazoa</taxon>
        <taxon>Ecdysozoa</taxon>
        <taxon>Arthropoda</taxon>
        <taxon>Hexapoda</taxon>
        <taxon>Insecta</taxon>
        <taxon>Pterygota</taxon>
        <taxon>Neoptera</taxon>
        <taxon>Endopterygota</taxon>
        <taxon>Hymenoptera</taxon>
        <taxon>Apocrita</taxon>
        <taxon>Proctotrupomorpha</taxon>
        <taxon>Chalcidoidea</taxon>
        <taxon>Pteromalidae</taxon>
        <taxon>Pteromalinae</taxon>
        <taxon>Nasonia</taxon>
    </lineage>
</organism>
<sequence length="127" mass="14757">MVRNFGERKKKNKRGRQSRKSRKPPTTANIPLEADMDHEECPQEVVTCKEVAIHVPRPAQDNDEDYDNEEIVKAVNDLFAAMAMMNALRRDVLMPQDVYYSKYRRFVSLFMMLKLLSGRCSFSGKKV</sequence>
<evidence type="ECO:0000313" key="2">
    <source>
        <dbReference type="EnsemblMetazoa" id="XP_003426402"/>
    </source>
</evidence>
<evidence type="ECO:0000313" key="3">
    <source>
        <dbReference type="Proteomes" id="UP000002358"/>
    </source>
</evidence>
<feature type="compositionally biased region" description="Basic residues" evidence="1">
    <location>
        <begin position="8"/>
        <end position="23"/>
    </location>
</feature>
<dbReference type="EnsemblMetazoa" id="XM_003426354">
    <property type="protein sequence ID" value="XP_003426402"/>
    <property type="gene ID" value="LOC100680012"/>
</dbReference>
<dbReference type="Proteomes" id="UP000002358">
    <property type="component" value="Chromosome 3"/>
</dbReference>
<dbReference type="AlphaFoldDB" id="A0A7M7GCX5"/>
<reference evidence="2" key="1">
    <citation type="submission" date="2021-01" db="UniProtKB">
        <authorList>
            <consortium name="EnsemblMetazoa"/>
        </authorList>
    </citation>
    <scope>IDENTIFICATION</scope>
</reference>
<dbReference type="GeneID" id="100680012"/>
<feature type="region of interest" description="Disordered" evidence="1">
    <location>
        <begin position="1"/>
        <end position="36"/>
    </location>
</feature>
<dbReference type="InParanoid" id="A0A7M7GCX5"/>
<proteinExistence type="predicted"/>
<protein>
    <submittedName>
        <fullName evidence="2">Uncharacterized protein</fullName>
    </submittedName>
</protein>
<evidence type="ECO:0000256" key="1">
    <source>
        <dbReference type="SAM" id="MobiDB-lite"/>
    </source>
</evidence>
<accession>A0A7M7GCX5</accession>